<dbReference type="Proteomes" id="UP000766486">
    <property type="component" value="Unassembled WGS sequence"/>
</dbReference>
<evidence type="ECO:0000313" key="2">
    <source>
        <dbReference type="Proteomes" id="UP000766486"/>
    </source>
</evidence>
<sequence>MFFSNLALFGSGGSDFSDPTSSEFSGRLLDYGFPGEAPAFEELLKALLEAESAALDDAGLVAVLEAVVVASVVEA</sequence>
<comment type="caution">
    <text evidence="1">The sequence shown here is derived from an EMBL/GenBank/DDBJ whole genome shotgun (WGS) entry which is preliminary data.</text>
</comment>
<name>A0ABY6UTF0_BIOOC</name>
<protein>
    <submittedName>
        <fullName evidence="1">Uncharacterized protein</fullName>
    </submittedName>
</protein>
<evidence type="ECO:0000313" key="1">
    <source>
        <dbReference type="EMBL" id="VUC34684.1"/>
    </source>
</evidence>
<keyword evidence="2" id="KW-1185">Reference proteome</keyword>
<organism evidence="1 2">
    <name type="scientific">Bionectria ochroleuca</name>
    <name type="common">Gliocladium roseum</name>
    <dbReference type="NCBI Taxonomy" id="29856"/>
    <lineage>
        <taxon>Eukaryota</taxon>
        <taxon>Fungi</taxon>
        <taxon>Dikarya</taxon>
        <taxon>Ascomycota</taxon>
        <taxon>Pezizomycotina</taxon>
        <taxon>Sordariomycetes</taxon>
        <taxon>Hypocreomycetidae</taxon>
        <taxon>Hypocreales</taxon>
        <taxon>Bionectriaceae</taxon>
        <taxon>Clonostachys</taxon>
    </lineage>
</organism>
<gene>
    <name evidence="1" type="ORF">CLO192961_LOCUS390526</name>
</gene>
<accession>A0ABY6UTF0</accession>
<dbReference type="EMBL" id="CABFNS010000892">
    <property type="protein sequence ID" value="VUC34684.1"/>
    <property type="molecule type" value="Genomic_DNA"/>
</dbReference>
<proteinExistence type="predicted"/>
<reference evidence="1 2" key="1">
    <citation type="submission" date="2019-06" db="EMBL/GenBank/DDBJ databases">
        <authorList>
            <person name="Broberg M."/>
        </authorList>
    </citation>
    <scope>NUCLEOTIDE SEQUENCE [LARGE SCALE GENOMIC DNA]</scope>
</reference>